<reference evidence="3" key="1">
    <citation type="journal article" date="2020" name="Nature">
        <title>Giant virus diversity and host interactions through global metagenomics.</title>
        <authorList>
            <person name="Schulz F."/>
            <person name="Roux S."/>
            <person name="Paez-Espino D."/>
            <person name="Jungbluth S."/>
            <person name="Walsh D.A."/>
            <person name="Denef V.J."/>
            <person name="McMahon K.D."/>
            <person name="Konstantinidis K.T."/>
            <person name="Eloe-Fadrosh E.A."/>
            <person name="Kyrpides N.C."/>
            <person name="Woyke T."/>
        </authorList>
    </citation>
    <scope>NUCLEOTIDE SEQUENCE</scope>
    <source>
        <strain evidence="3">GVMAG-S-ERX555961-36</strain>
    </source>
</reference>
<organism evidence="3">
    <name type="scientific">viral metagenome</name>
    <dbReference type="NCBI Taxonomy" id="1070528"/>
    <lineage>
        <taxon>unclassified sequences</taxon>
        <taxon>metagenomes</taxon>
        <taxon>organismal metagenomes</taxon>
    </lineage>
</organism>
<dbReference type="AlphaFoldDB" id="A0A6C0AW97"/>
<protein>
    <submittedName>
        <fullName evidence="3">Uncharacterized protein</fullName>
    </submittedName>
</protein>
<feature type="transmembrane region" description="Helical" evidence="2">
    <location>
        <begin position="12"/>
        <end position="30"/>
    </location>
</feature>
<name>A0A6C0AW97_9ZZZZ</name>
<dbReference type="EMBL" id="MN738766">
    <property type="protein sequence ID" value="QHS83836.1"/>
    <property type="molecule type" value="Genomic_DNA"/>
</dbReference>
<keyword evidence="2" id="KW-0472">Membrane</keyword>
<evidence type="ECO:0000256" key="1">
    <source>
        <dbReference type="SAM" id="MobiDB-lite"/>
    </source>
</evidence>
<keyword evidence="2" id="KW-1133">Transmembrane helix</keyword>
<evidence type="ECO:0000256" key="2">
    <source>
        <dbReference type="SAM" id="Phobius"/>
    </source>
</evidence>
<evidence type="ECO:0000313" key="3">
    <source>
        <dbReference type="EMBL" id="QHS83836.1"/>
    </source>
</evidence>
<keyword evidence="2" id="KW-0812">Transmembrane</keyword>
<accession>A0A6C0AW97</accession>
<feature type="region of interest" description="Disordered" evidence="1">
    <location>
        <begin position="187"/>
        <end position="208"/>
    </location>
</feature>
<proteinExistence type="predicted"/>
<sequence length="224" mass="24150">MLPTQLIKKGCIVSFISLLLLTAVLYFVVYKTLVVESFGSLNQIGEALSSGMTSSDKAVYAHYFTKRTADQADDDTTPCGPDEDLGIGAASITYTSQAADGSNPCNERAEADCVKTVRIKQKWKAKDDGCFGDEGALYSDGRTNECPDGTIAVEGDDYKTRYNVYPCKWSGSECVQDSQACGVVSDSGYGERVDQGPPLASSVSWTPDATADVESQRLDFLDKH</sequence>